<comment type="caution">
    <text evidence="6">The sequence shown here is derived from an EMBL/GenBank/DDBJ whole genome shotgun (WGS) entry which is preliminary data.</text>
</comment>
<dbReference type="Gene3D" id="3.40.50.2300">
    <property type="match status" value="1"/>
</dbReference>
<evidence type="ECO:0000256" key="2">
    <source>
        <dbReference type="ARBA" id="ARBA00022692"/>
    </source>
</evidence>
<keyword evidence="2" id="KW-0812">Transmembrane</keyword>
<keyword evidence="3" id="KW-1133">Transmembrane helix</keyword>
<gene>
    <name evidence="6" type="ORF">HHI36_007741</name>
</gene>
<feature type="domain" description="Receptor ligand binding region" evidence="5">
    <location>
        <begin position="3"/>
        <end position="92"/>
    </location>
</feature>
<accession>A0ABD2MQM9</accession>
<evidence type="ECO:0000313" key="6">
    <source>
        <dbReference type="EMBL" id="KAL3268637.1"/>
    </source>
</evidence>
<comment type="subcellular location">
    <subcellularLocation>
        <location evidence="1">Membrane</location>
    </subcellularLocation>
</comment>
<evidence type="ECO:0000256" key="3">
    <source>
        <dbReference type="ARBA" id="ARBA00022989"/>
    </source>
</evidence>
<dbReference type="Proteomes" id="UP001516400">
    <property type="component" value="Unassembled WGS sequence"/>
</dbReference>
<evidence type="ECO:0000313" key="7">
    <source>
        <dbReference type="Proteomes" id="UP001516400"/>
    </source>
</evidence>
<dbReference type="InterPro" id="IPR001828">
    <property type="entry name" value="ANF_lig-bd_rcpt"/>
</dbReference>
<dbReference type="Pfam" id="PF01094">
    <property type="entry name" value="ANF_receptor"/>
    <property type="match status" value="1"/>
</dbReference>
<proteinExistence type="predicted"/>
<dbReference type="EMBL" id="JABFTP020000021">
    <property type="protein sequence ID" value="KAL3268637.1"/>
    <property type="molecule type" value="Genomic_DNA"/>
</dbReference>
<reference evidence="6 7" key="1">
    <citation type="journal article" date="2021" name="BMC Biol.">
        <title>Horizontally acquired antibacterial genes associated with adaptive radiation of ladybird beetles.</title>
        <authorList>
            <person name="Li H.S."/>
            <person name="Tang X.F."/>
            <person name="Huang Y.H."/>
            <person name="Xu Z.Y."/>
            <person name="Chen M.L."/>
            <person name="Du X.Y."/>
            <person name="Qiu B.Y."/>
            <person name="Chen P.T."/>
            <person name="Zhang W."/>
            <person name="Slipinski A."/>
            <person name="Escalona H.E."/>
            <person name="Waterhouse R.M."/>
            <person name="Zwick A."/>
            <person name="Pang H."/>
        </authorList>
    </citation>
    <scope>NUCLEOTIDE SEQUENCE [LARGE SCALE GENOMIC DNA]</scope>
    <source>
        <strain evidence="6">SYSU2018</strain>
    </source>
</reference>
<keyword evidence="4" id="KW-0472">Membrane</keyword>
<dbReference type="GO" id="GO:0016020">
    <property type="term" value="C:membrane"/>
    <property type="evidence" value="ECO:0007669"/>
    <property type="project" value="UniProtKB-SubCell"/>
</dbReference>
<dbReference type="InterPro" id="IPR028082">
    <property type="entry name" value="Peripla_BP_I"/>
</dbReference>
<name>A0ABD2MQM9_9CUCU</name>
<evidence type="ECO:0000256" key="1">
    <source>
        <dbReference type="ARBA" id="ARBA00004370"/>
    </source>
</evidence>
<dbReference type="SUPFAM" id="SSF53822">
    <property type="entry name" value="Periplasmic binding protein-like I"/>
    <property type="match status" value="1"/>
</dbReference>
<organism evidence="6 7">
    <name type="scientific">Cryptolaemus montrouzieri</name>
    <dbReference type="NCBI Taxonomy" id="559131"/>
    <lineage>
        <taxon>Eukaryota</taxon>
        <taxon>Metazoa</taxon>
        <taxon>Ecdysozoa</taxon>
        <taxon>Arthropoda</taxon>
        <taxon>Hexapoda</taxon>
        <taxon>Insecta</taxon>
        <taxon>Pterygota</taxon>
        <taxon>Neoptera</taxon>
        <taxon>Endopterygota</taxon>
        <taxon>Coleoptera</taxon>
        <taxon>Polyphaga</taxon>
        <taxon>Cucujiformia</taxon>
        <taxon>Coccinelloidea</taxon>
        <taxon>Coccinellidae</taxon>
        <taxon>Scymninae</taxon>
        <taxon>Scymnini</taxon>
        <taxon>Cryptolaemus</taxon>
    </lineage>
</organism>
<keyword evidence="7" id="KW-1185">Reference proteome</keyword>
<dbReference type="AlphaFoldDB" id="A0ABD2MQM9"/>
<evidence type="ECO:0000256" key="4">
    <source>
        <dbReference type="ARBA" id="ARBA00023136"/>
    </source>
</evidence>
<sequence>MLQINKDQDILPNVTLKLQWHDTKGDTVIATRAMTDMICEKVYAFFGPEGTCHVEAIVAQSRNIPMISYKCSDYKASDVPTFARTEPPDTQEQVKFLKDPKVDDESYNDNIDKMMEIHTFRDEVWGESSLYSFCSLPLNLVLYPYDISANSELLLLDKRRNPTAQLQSQRVKLQEIKISSGTVINFSRGYPDYL</sequence>
<protein>
    <recommendedName>
        <fullName evidence="5">Receptor ligand binding region domain-containing protein</fullName>
    </recommendedName>
</protein>
<evidence type="ECO:0000259" key="5">
    <source>
        <dbReference type="Pfam" id="PF01094"/>
    </source>
</evidence>